<dbReference type="NCBIfam" id="NF033493">
    <property type="entry name" value="MetS_like_NSS"/>
    <property type="match status" value="1"/>
</dbReference>
<comment type="caution">
    <text evidence="2">The sequence shown here is derived from an EMBL/GenBank/DDBJ whole genome shotgun (WGS) entry which is preliminary data.</text>
</comment>
<proteinExistence type="predicted"/>
<name>A0ABW1X4E1_9ACTN</name>
<reference evidence="3" key="1">
    <citation type="journal article" date="2019" name="Int. J. Syst. Evol. Microbiol.">
        <title>The Global Catalogue of Microorganisms (GCM) 10K type strain sequencing project: providing services to taxonomists for standard genome sequencing and annotation.</title>
        <authorList>
            <consortium name="The Broad Institute Genomics Platform"/>
            <consortium name="The Broad Institute Genome Sequencing Center for Infectious Disease"/>
            <person name="Wu L."/>
            <person name="Ma J."/>
        </authorList>
    </citation>
    <scope>NUCLEOTIDE SEQUENCE [LARGE SCALE GENOMIC DNA]</scope>
    <source>
        <strain evidence="3">CGMCC 1.15277</strain>
    </source>
</reference>
<keyword evidence="3" id="KW-1185">Reference proteome</keyword>
<keyword evidence="1" id="KW-1133">Transmembrane helix</keyword>
<dbReference type="EMBL" id="JBHSUA010000018">
    <property type="protein sequence ID" value="MFC6397037.1"/>
    <property type="molecule type" value="Genomic_DNA"/>
</dbReference>
<evidence type="ECO:0000313" key="3">
    <source>
        <dbReference type="Proteomes" id="UP001596266"/>
    </source>
</evidence>
<evidence type="ECO:0000313" key="2">
    <source>
        <dbReference type="EMBL" id="MFC6397037.1"/>
    </source>
</evidence>
<protein>
    <submittedName>
        <fullName evidence="2">Methionine/alanine import family NSS transporter small subunit</fullName>
    </submittedName>
</protein>
<dbReference type="Proteomes" id="UP001596266">
    <property type="component" value="Unassembled WGS sequence"/>
</dbReference>
<keyword evidence="1" id="KW-0812">Transmembrane</keyword>
<organism evidence="2 3">
    <name type="scientific">Luteococcus sanguinis</name>
    <dbReference type="NCBI Taxonomy" id="174038"/>
    <lineage>
        <taxon>Bacteria</taxon>
        <taxon>Bacillati</taxon>
        <taxon>Actinomycetota</taxon>
        <taxon>Actinomycetes</taxon>
        <taxon>Propionibacteriales</taxon>
        <taxon>Propionibacteriaceae</taxon>
        <taxon>Luteococcus</taxon>
    </lineage>
</organism>
<keyword evidence="1" id="KW-0472">Membrane</keyword>
<dbReference type="Pfam" id="PF16951">
    <property type="entry name" value="MaAIMP_sms"/>
    <property type="match status" value="1"/>
</dbReference>
<accession>A0ABW1X4E1</accession>
<gene>
    <name evidence="2" type="ORF">ACFP57_08605</name>
</gene>
<feature type="transmembrane region" description="Helical" evidence="1">
    <location>
        <begin position="6"/>
        <end position="25"/>
    </location>
</feature>
<dbReference type="RefSeq" id="WP_343884765.1">
    <property type="nucleotide sequence ID" value="NZ_BAAAKI010000003.1"/>
</dbReference>
<evidence type="ECO:0000256" key="1">
    <source>
        <dbReference type="SAM" id="Phobius"/>
    </source>
</evidence>
<sequence length="57" mass="6225">MSTSAIIMMVLAIAVIWGGLVWACVRLMQNPEGSVELLDDDGRPLEVQPDTVRVRTA</sequence>
<dbReference type="InterPro" id="IPR031596">
    <property type="entry name" value="MaAIMP_sms"/>
</dbReference>